<dbReference type="AlphaFoldDB" id="Q1LGE8"/>
<dbReference type="InterPro" id="IPR056113">
    <property type="entry name" value="DUF7696"/>
</dbReference>
<accession>Q1LGE8</accession>
<dbReference type="Pfam" id="PF24751">
    <property type="entry name" value="DUF7696"/>
    <property type="match status" value="1"/>
</dbReference>
<reference evidence="2" key="1">
    <citation type="journal article" date="2010" name="PLoS ONE">
        <title>The complete genome sequence of Cupriavidus metallidurans strain CH34, a master survivalist in harsh and anthropogenic environments.</title>
        <authorList>
            <person name="Janssen P.J."/>
            <person name="Van Houdt R."/>
            <person name="Moors H."/>
            <person name="Monsieurs P."/>
            <person name="Morin N."/>
            <person name="Michaux A."/>
            <person name="Benotmane M.A."/>
            <person name="Leys N."/>
            <person name="Vallaeys T."/>
            <person name="Lapidus A."/>
            <person name="Monchy S."/>
            <person name="Medigue C."/>
            <person name="Taghavi S."/>
            <person name="McCorkle S."/>
            <person name="Dunn J."/>
            <person name="van der Lelie D."/>
            <person name="Mergeay M."/>
        </authorList>
    </citation>
    <scope>NUCLEOTIDE SEQUENCE [LARGE SCALE GENOMIC DNA]</scope>
    <source>
        <strain evidence="2">ATCC 43123 / DSM 2839 / NBRC 102507 / CH34</strain>
    </source>
</reference>
<evidence type="ECO:0000313" key="2">
    <source>
        <dbReference type="Proteomes" id="UP000002429"/>
    </source>
</evidence>
<evidence type="ECO:0000313" key="1">
    <source>
        <dbReference type="EMBL" id="ABF10778.1"/>
    </source>
</evidence>
<dbReference type="HOGENOM" id="CLU_2094830_0_0_4"/>
<protein>
    <submittedName>
        <fullName evidence="1">Uncharacterized protein</fullName>
    </submittedName>
</protein>
<keyword evidence="2" id="KW-1185">Reference proteome</keyword>
<sequence length="116" mass="12715">MVCRKESADALQTQRPDVKQEIAMFQNTFAQADAVIVHDAAIAAAIDAAMLRRRDEYAGQPMAWKVFCEASHVATLCEPLRMAFINRVASERGADIALRLKTKAEAIRAAAIAELV</sequence>
<geneLocation type="plasmid" evidence="1 2">
    <name>megaplasmid</name>
</geneLocation>
<gene>
    <name evidence="1" type="ordered locus">Rmet_3910</name>
</gene>
<keyword evidence="1" id="KW-0614">Plasmid</keyword>
<organism evidence="1 2">
    <name type="scientific">Cupriavidus metallidurans (strain ATCC 43123 / DSM 2839 / NBRC 102507 / CH34)</name>
    <name type="common">Ralstonia metallidurans</name>
    <dbReference type="NCBI Taxonomy" id="266264"/>
    <lineage>
        <taxon>Bacteria</taxon>
        <taxon>Pseudomonadati</taxon>
        <taxon>Pseudomonadota</taxon>
        <taxon>Betaproteobacteria</taxon>
        <taxon>Burkholderiales</taxon>
        <taxon>Burkholderiaceae</taxon>
        <taxon>Cupriavidus</taxon>
    </lineage>
</organism>
<dbReference type="Proteomes" id="UP000002429">
    <property type="component" value="Plasmid megaplasmid"/>
</dbReference>
<proteinExistence type="predicted"/>
<dbReference type="KEGG" id="rme:Rmet_3910"/>
<dbReference type="EMBL" id="CP000353">
    <property type="protein sequence ID" value="ABF10778.1"/>
    <property type="molecule type" value="Genomic_DNA"/>
</dbReference>
<name>Q1LGE8_CUPMC</name>
<dbReference type="eggNOG" id="ENOG502ZNEU">
    <property type="taxonomic scope" value="Bacteria"/>
</dbReference>